<proteinExistence type="predicted"/>
<reference evidence="1" key="2">
    <citation type="submission" date="2023-06" db="EMBL/GenBank/DDBJ databases">
        <authorList>
            <consortium name="Lawrence Berkeley National Laboratory"/>
            <person name="Haridas S."/>
            <person name="Hensen N."/>
            <person name="Bonometti L."/>
            <person name="Westerberg I."/>
            <person name="Brannstrom I.O."/>
            <person name="Guillou S."/>
            <person name="Cros-Aarteil S."/>
            <person name="Calhoun S."/>
            <person name="Kuo A."/>
            <person name="Mondo S."/>
            <person name="Pangilinan J."/>
            <person name="Riley R."/>
            <person name="Labutti K."/>
            <person name="Andreopoulos B."/>
            <person name="Lipzen A."/>
            <person name="Chen C."/>
            <person name="Yanf M."/>
            <person name="Daum C."/>
            <person name="Ng V."/>
            <person name="Clum A."/>
            <person name="Steindorff A."/>
            <person name="Ohm R."/>
            <person name="Martin F."/>
            <person name="Silar P."/>
            <person name="Natvig D."/>
            <person name="Lalanne C."/>
            <person name="Gautier V."/>
            <person name="Ament-Velasquez S.L."/>
            <person name="Kruys A."/>
            <person name="Hutchinson M.I."/>
            <person name="Powell A.J."/>
            <person name="Barry K."/>
            <person name="Miller A.N."/>
            <person name="Grigoriev I.V."/>
            <person name="Debuchy R."/>
            <person name="Gladieux P."/>
            <person name="Thoren M.H."/>
            <person name="Johannesson H."/>
        </authorList>
    </citation>
    <scope>NUCLEOTIDE SEQUENCE</scope>
    <source>
        <strain evidence="1">CBS 958.72</strain>
    </source>
</reference>
<reference evidence="1" key="1">
    <citation type="journal article" date="2023" name="Mol. Phylogenet. Evol.">
        <title>Genome-scale phylogeny and comparative genomics of the fungal order Sordariales.</title>
        <authorList>
            <person name="Hensen N."/>
            <person name="Bonometti L."/>
            <person name="Westerberg I."/>
            <person name="Brannstrom I.O."/>
            <person name="Guillou S."/>
            <person name="Cros-Aarteil S."/>
            <person name="Calhoun S."/>
            <person name="Haridas S."/>
            <person name="Kuo A."/>
            <person name="Mondo S."/>
            <person name="Pangilinan J."/>
            <person name="Riley R."/>
            <person name="LaButti K."/>
            <person name="Andreopoulos B."/>
            <person name="Lipzen A."/>
            <person name="Chen C."/>
            <person name="Yan M."/>
            <person name="Daum C."/>
            <person name="Ng V."/>
            <person name="Clum A."/>
            <person name="Steindorff A."/>
            <person name="Ohm R.A."/>
            <person name="Martin F."/>
            <person name="Silar P."/>
            <person name="Natvig D.O."/>
            <person name="Lalanne C."/>
            <person name="Gautier V."/>
            <person name="Ament-Velasquez S.L."/>
            <person name="Kruys A."/>
            <person name="Hutchinson M.I."/>
            <person name="Powell A.J."/>
            <person name="Barry K."/>
            <person name="Miller A.N."/>
            <person name="Grigoriev I.V."/>
            <person name="Debuchy R."/>
            <person name="Gladieux P."/>
            <person name="Hiltunen Thoren M."/>
            <person name="Johannesson H."/>
        </authorList>
    </citation>
    <scope>NUCLEOTIDE SEQUENCE</scope>
    <source>
        <strain evidence="1">CBS 958.72</strain>
    </source>
</reference>
<accession>A0AAE0JZI6</accession>
<evidence type="ECO:0000313" key="2">
    <source>
        <dbReference type="Proteomes" id="UP001287356"/>
    </source>
</evidence>
<protein>
    <submittedName>
        <fullName evidence="1">Uncharacterized protein</fullName>
    </submittedName>
</protein>
<dbReference type="AlphaFoldDB" id="A0AAE0JZI6"/>
<dbReference type="Proteomes" id="UP001287356">
    <property type="component" value="Unassembled WGS sequence"/>
</dbReference>
<sequence length="320" mass="36081">MALCEKNLSQWNNSLPGVLELQGLEKYIQEDVPEPQAPQGATQAVIDVFEEKKDEWCTERAYVKVVLLQTLTAQVQEKLDAQNWNPREKDPKVTYDLIRRAIPRLTREATTDFVMEYLKIDRASFTSMQAFLTRLRFIHKKLAALNAPVNDTFHVTAIVGKLKKTYPERYLFWLAGLKSGSMTWTTLNSELEEISASEEATAKFSKVTIPNNNNSTDNKTSGPGNKIRCPKEGCTHMMMSNYHHRACGHHGPKNAEHCWHCDPERAPDFWKGKKKAIEEKKKREGAGTSTTAVVLHNSGGLANPSTPLIFSSLQVPQLTL</sequence>
<evidence type="ECO:0000313" key="1">
    <source>
        <dbReference type="EMBL" id="KAK3367204.1"/>
    </source>
</evidence>
<dbReference type="EMBL" id="JAULSN010000007">
    <property type="protein sequence ID" value="KAK3367204.1"/>
    <property type="molecule type" value="Genomic_DNA"/>
</dbReference>
<comment type="caution">
    <text evidence="1">The sequence shown here is derived from an EMBL/GenBank/DDBJ whole genome shotgun (WGS) entry which is preliminary data.</text>
</comment>
<name>A0AAE0JZI6_9PEZI</name>
<keyword evidence="2" id="KW-1185">Reference proteome</keyword>
<organism evidence="1 2">
    <name type="scientific">Lasiosphaeria ovina</name>
    <dbReference type="NCBI Taxonomy" id="92902"/>
    <lineage>
        <taxon>Eukaryota</taxon>
        <taxon>Fungi</taxon>
        <taxon>Dikarya</taxon>
        <taxon>Ascomycota</taxon>
        <taxon>Pezizomycotina</taxon>
        <taxon>Sordariomycetes</taxon>
        <taxon>Sordariomycetidae</taxon>
        <taxon>Sordariales</taxon>
        <taxon>Lasiosphaeriaceae</taxon>
        <taxon>Lasiosphaeria</taxon>
    </lineage>
</organism>
<gene>
    <name evidence="1" type="ORF">B0T24DRAFT_709887</name>
</gene>